<comment type="caution">
    <text evidence="2">The sequence shown here is derived from an EMBL/GenBank/DDBJ whole genome shotgun (WGS) entry which is preliminary data.</text>
</comment>
<evidence type="ECO:0000313" key="2">
    <source>
        <dbReference type="EMBL" id="CAH0992397.1"/>
    </source>
</evidence>
<dbReference type="EMBL" id="CAKLPX010000003">
    <property type="protein sequence ID" value="CAH0992397.1"/>
    <property type="molecule type" value="Genomic_DNA"/>
</dbReference>
<dbReference type="Proteomes" id="UP000838100">
    <property type="component" value="Unassembled WGS sequence"/>
</dbReference>
<keyword evidence="1" id="KW-0732">Signal</keyword>
<evidence type="ECO:0000313" key="3">
    <source>
        <dbReference type="Proteomes" id="UP000838100"/>
    </source>
</evidence>
<dbReference type="SUPFAM" id="SSF56925">
    <property type="entry name" value="OMPA-like"/>
    <property type="match status" value="1"/>
</dbReference>
<protein>
    <recommendedName>
        <fullName evidence="4">DUF481 domain-containing protein</fullName>
    </recommendedName>
</protein>
<gene>
    <name evidence="2" type="ORF">SIN8267_02517</name>
</gene>
<dbReference type="InterPro" id="IPR011250">
    <property type="entry name" value="OMP/PagP_B-barrel"/>
</dbReference>
<name>A0ABM9AGR4_9GAMM</name>
<organism evidence="2 3">
    <name type="scientific">Sinobacterium norvegicum</name>
    <dbReference type="NCBI Taxonomy" id="1641715"/>
    <lineage>
        <taxon>Bacteria</taxon>
        <taxon>Pseudomonadati</taxon>
        <taxon>Pseudomonadota</taxon>
        <taxon>Gammaproteobacteria</taxon>
        <taxon>Cellvibrionales</taxon>
        <taxon>Spongiibacteraceae</taxon>
        <taxon>Sinobacterium</taxon>
    </lineage>
</organism>
<dbReference type="RefSeq" id="WP_237445086.1">
    <property type="nucleotide sequence ID" value="NZ_CAKLPX010000003.1"/>
</dbReference>
<dbReference type="InterPro" id="IPR007433">
    <property type="entry name" value="DUF481"/>
</dbReference>
<feature type="signal peptide" evidence="1">
    <location>
        <begin position="1"/>
        <end position="21"/>
    </location>
</feature>
<keyword evidence="3" id="KW-1185">Reference proteome</keyword>
<feature type="chain" id="PRO_5045861622" description="DUF481 domain-containing protein" evidence="1">
    <location>
        <begin position="22"/>
        <end position="345"/>
    </location>
</feature>
<evidence type="ECO:0000256" key="1">
    <source>
        <dbReference type="SAM" id="SignalP"/>
    </source>
</evidence>
<accession>A0ABM9AGR4</accession>
<dbReference type="Pfam" id="PF04338">
    <property type="entry name" value="DUF481"/>
    <property type="match status" value="1"/>
</dbReference>
<proteinExistence type="predicted"/>
<evidence type="ECO:0008006" key="4">
    <source>
        <dbReference type="Google" id="ProtNLM"/>
    </source>
</evidence>
<reference evidence="2" key="1">
    <citation type="submission" date="2021-12" db="EMBL/GenBank/DDBJ databases">
        <authorList>
            <person name="Rodrigo-Torres L."/>
            <person name="Arahal R. D."/>
            <person name="Lucena T."/>
        </authorList>
    </citation>
    <scope>NUCLEOTIDE SEQUENCE</scope>
    <source>
        <strain evidence="2">CECT 8267</strain>
    </source>
</reference>
<sequence>MNVFYRLLLTASFFAASLSQADTLWLKNGDKISGAMVTVNEESLIWRHDSLGELLVKLEDVKGVDSDTRFDVAEKNSPRLYDCRFFVLNHVQLLDCSQYKLSLVEFADVSGAVAAAADGPPAPVATSHKGFISVSVEKSSGNTTELDINVSFEERLRFIDTRHTIDGEYRLETIDETDQQQRRSLGYKYDHFLTPQWYFTANGNVSDDEFKDIRSRYAGGAGFGYQFLENEFVELSMEGGLNYVSEDYIVAIDEDRNRPAFRWAADYRWYVEGRGNGLEFFYNHEYLISLRQASDWEFNANTGMSYPITGKISASLSLSYDYDGDPPETKEAQDAVWLLGLDYNW</sequence>